<dbReference type="Gene3D" id="3.40.630.10">
    <property type="entry name" value="Zn peptidases"/>
    <property type="match status" value="1"/>
</dbReference>
<dbReference type="Pfam" id="PF05343">
    <property type="entry name" value="Peptidase_M42"/>
    <property type="match status" value="1"/>
</dbReference>
<dbReference type="GeneID" id="63972897"/>
<evidence type="ECO:0000313" key="14">
    <source>
        <dbReference type="Proteomes" id="UP000595792"/>
    </source>
</evidence>
<feature type="binding site" evidence="8">
    <location>
        <position position="169"/>
    </location>
    <ligand>
        <name>Zn(2+)</name>
        <dbReference type="ChEBI" id="CHEBI:29105"/>
        <label>1</label>
    </ligand>
</feature>
<evidence type="ECO:0000256" key="2">
    <source>
        <dbReference type="ARBA" id="ARBA00022438"/>
    </source>
</evidence>
<dbReference type="Proteomes" id="UP001211006">
    <property type="component" value="Unassembled WGS sequence"/>
</dbReference>
<dbReference type="Proteomes" id="UP000434475">
    <property type="component" value="Unassembled WGS sequence"/>
</dbReference>
<dbReference type="GO" id="GO:0004177">
    <property type="term" value="F:aminopeptidase activity"/>
    <property type="evidence" value="ECO:0007669"/>
    <property type="project" value="UniProtKB-UniRule"/>
</dbReference>
<dbReference type="RefSeq" id="WP_007491627.1">
    <property type="nucleotide sequence ID" value="NZ_BAABZG010000001.1"/>
</dbReference>
<evidence type="ECO:0000313" key="12">
    <source>
        <dbReference type="EMBL" id="QQR05106.1"/>
    </source>
</evidence>
<dbReference type="PIRSF" id="PIRSF001123">
    <property type="entry name" value="PepA_GA"/>
    <property type="match status" value="1"/>
</dbReference>
<dbReference type="InterPro" id="IPR023367">
    <property type="entry name" value="Peptidase_M42_dom2"/>
</dbReference>
<feature type="binding site" evidence="8">
    <location>
        <position position="169"/>
    </location>
    <ligand>
        <name>Zn(2+)</name>
        <dbReference type="ChEBI" id="CHEBI:29105"/>
        <label>2</label>
    </ligand>
</feature>
<dbReference type="InterPro" id="IPR008007">
    <property type="entry name" value="Peptidase_M42"/>
</dbReference>
<evidence type="ECO:0000256" key="8">
    <source>
        <dbReference type="PIRSR" id="PIRSR001123-2"/>
    </source>
</evidence>
<evidence type="ECO:0000313" key="9">
    <source>
        <dbReference type="EMBL" id="MDB7908521.1"/>
    </source>
</evidence>
<dbReference type="AlphaFoldDB" id="A0A174TIM7"/>
<dbReference type="Gene3D" id="2.40.30.40">
    <property type="entry name" value="Peptidase M42, domain 2"/>
    <property type="match status" value="1"/>
</dbReference>
<dbReference type="OrthoDB" id="9772053at2"/>
<dbReference type="Proteomes" id="UP000595792">
    <property type="component" value="Chromosome"/>
</dbReference>
<evidence type="ECO:0000313" key="11">
    <source>
        <dbReference type="EMBL" id="MSB22492.1"/>
    </source>
</evidence>
<gene>
    <name evidence="11" type="ORF">GKE97_23815</name>
    <name evidence="12" type="ORF">I5Q84_14150</name>
    <name evidence="9" type="ORF">PND83_21280</name>
    <name evidence="10" type="ORF">PNE06_02255</name>
</gene>
<organism evidence="11 13">
    <name type="scientific">Flavonifractor plautii</name>
    <name type="common">Fusobacterium plautii</name>
    <dbReference type="NCBI Taxonomy" id="292800"/>
    <lineage>
        <taxon>Bacteria</taxon>
        <taxon>Bacillati</taxon>
        <taxon>Bacillota</taxon>
        <taxon>Clostridia</taxon>
        <taxon>Eubacteriales</taxon>
        <taxon>Oscillospiraceae</taxon>
        <taxon>Flavonifractor</taxon>
    </lineage>
</organism>
<evidence type="ECO:0000256" key="4">
    <source>
        <dbReference type="ARBA" id="ARBA00022723"/>
    </source>
</evidence>
<keyword evidence="5 11" id="KW-0378">Hydrolase</keyword>
<feature type="binding site" evidence="8">
    <location>
        <position position="224"/>
    </location>
    <ligand>
        <name>Zn(2+)</name>
        <dbReference type="ChEBI" id="CHEBI:29105"/>
        <label>1</label>
    </ligand>
</feature>
<feature type="binding site" evidence="8">
    <location>
        <position position="202"/>
    </location>
    <ligand>
        <name>Zn(2+)</name>
        <dbReference type="ChEBI" id="CHEBI:29105"/>
        <label>2</label>
    </ligand>
</feature>
<dbReference type="SUPFAM" id="SSF101821">
    <property type="entry name" value="Aminopeptidase/glucanase lid domain"/>
    <property type="match status" value="1"/>
</dbReference>
<dbReference type="Proteomes" id="UP001211173">
    <property type="component" value="Unassembled WGS sequence"/>
</dbReference>
<comment type="similarity">
    <text evidence="1 6">Belongs to the peptidase M42 family.</text>
</comment>
<sequence>MNKAFLYEMLRTESVSGGEIPLQKKVAAYMREQGAEVETDLAGDVISSINSASPFRVLLCGHIDEIGFRVTHITDDGYLQVGKAGGIRLALAQGKRVTVLGRKRLTGVMGLLLRNGEVRTDIELTDLYIDCGFTSRAEALELVAPGDFVTYSYAVDELENDCIAGRGLDNRLGAYTVLHALLRAREKGAKVGVFAATTTGEETTMRGAFHAAGRVRPTLAVAVDVIHTSDFSGMPPQRFGRIKLGGGPALAKGSVCSAPLNRALEEAAGRLGIPLQYAVTPGVMGTDADKLNQTGAGLPVTTLFIPLRYMHSPSEVGSLADVEQTVEVLAEFLAALDEHFDPDPFRD</sequence>
<accession>A0A174TIM7</accession>
<evidence type="ECO:0000256" key="1">
    <source>
        <dbReference type="ARBA" id="ARBA00006272"/>
    </source>
</evidence>
<feature type="binding site" evidence="8">
    <location>
        <position position="311"/>
    </location>
    <ligand>
        <name>Zn(2+)</name>
        <dbReference type="ChEBI" id="CHEBI:29105"/>
        <label>2</label>
    </ligand>
</feature>
<dbReference type="GO" id="GO:0046872">
    <property type="term" value="F:metal ion binding"/>
    <property type="evidence" value="ECO:0007669"/>
    <property type="project" value="UniProtKB-UniRule"/>
</dbReference>
<dbReference type="EMBL" id="JAQLWO010000036">
    <property type="protein sequence ID" value="MDB7908521.1"/>
    <property type="molecule type" value="Genomic_DNA"/>
</dbReference>
<name>A0A174TIM7_FLAPL</name>
<feature type="binding site" evidence="8">
    <location>
        <position position="62"/>
    </location>
    <ligand>
        <name>Zn(2+)</name>
        <dbReference type="ChEBI" id="CHEBI:29105"/>
        <label>1</label>
    </ligand>
</feature>
<reference evidence="9" key="3">
    <citation type="submission" date="2023-01" db="EMBL/GenBank/DDBJ databases">
        <title>Human gut microbiome strain richness.</title>
        <authorList>
            <person name="Chen-Liaw A."/>
        </authorList>
    </citation>
    <scope>NUCLEOTIDE SEQUENCE</scope>
    <source>
        <strain evidence="10">1001287st1_F4_1001285I_161205</strain>
        <strain evidence="9">2225st1_A6_2225SCRN_200828</strain>
    </source>
</reference>
<dbReference type="KEGG" id="fpla:A4U99_13500"/>
<dbReference type="EMBL" id="CP065315">
    <property type="protein sequence ID" value="QQR05106.1"/>
    <property type="molecule type" value="Genomic_DNA"/>
</dbReference>
<feature type="active site" description="Proton acceptor" evidence="7">
    <location>
        <position position="201"/>
    </location>
</feature>
<comment type="cofactor">
    <cofactor evidence="8">
        <name>a divalent metal cation</name>
        <dbReference type="ChEBI" id="CHEBI:60240"/>
    </cofactor>
    <text evidence="8">Binds 2 divalent metal cations per subunit.</text>
</comment>
<evidence type="ECO:0000256" key="7">
    <source>
        <dbReference type="PIRSR" id="PIRSR001123-1"/>
    </source>
</evidence>
<keyword evidence="4 8" id="KW-0479">Metal-binding</keyword>
<dbReference type="SUPFAM" id="SSF53187">
    <property type="entry name" value="Zn-dependent exopeptidases"/>
    <property type="match status" value="1"/>
</dbReference>
<keyword evidence="2" id="KW-0031">Aminopeptidase</keyword>
<reference evidence="12 14" key="2">
    <citation type="submission" date="2020-11" db="EMBL/GenBank/DDBJ databases">
        <title>Closed and high quality bacterial genomes of the OMM12 community.</title>
        <authorList>
            <person name="Marbouty M."/>
            <person name="Lamy-Besnier Q."/>
            <person name="Debarbieux L."/>
            <person name="Koszul R."/>
        </authorList>
    </citation>
    <scope>NUCLEOTIDE SEQUENCE [LARGE SCALE GENOMIC DNA]</scope>
    <source>
        <strain evidence="12 14">YL31</strain>
    </source>
</reference>
<protein>
    <submittedName>
        <fullName evidence="11">M20/M25/M40 family metallo-hydrolase</fullName>
    </submittedName>
</protein>
<dbReference type="EMBL" id="JAQLWV010000002">
    <property type="protein sequence ID" value="MDB7931887.1"/>
    <property type="molecule type" value="Genomic_DNA"/>
</dbReference>
<proteinExistence type="inferred from homology"/>
<evidence type="ECO:0000313" key="13">
    <source>
        <dbReference type="Proteomes" id="UP000434475"/>
    </source>
</evidence>
<dbReference type="PANTHER" id="PTHR32481">
    <property type="entry name" value="AMINOPEPTIDASE"/>
    <property type="match status" value="1"/>
</dbReference>
<dbReference type="PANTHER" id="PTHR32481:SF0">
    <property type="entry name" value="AMINOPEPTIDASE YPDE-RELATED"/>
    <property type="match status" value="1"/>
</dbReference>
<evidence type="ECO:0000256" key="5">
    <source>
        <dbReference type="ARBA" id="ARBA00022801"/>
    </source>
</evidence>
<reference evidence="11 13" key="1">
    <citation type="journal article" date="2019" name="Nat. Med.">
        <title>A library of human gut bacterial isolates paired with longitudinal multiomics data enables mechanistic microbiome research.</title>
        <authorList>
            <person name="Poyet M."/>
            <person name="Groussin M."/>
            <person name="Gibbons S.M."/>
            <person name="Avila-Pacheco J."/>
            <person name="Jiang X."/>
            <person name="Kearney S.M."/>
            <person name="Perrotta A.R."/>
            <person name="Berdy B."/>
            <person name="Zhao S."/>
            <person name="Lieberman T.D."/>
            <person name="Swanson P.K."/>
            <person name="Smith M."/>
            <person name="Roesemann S."/>
            <person name="Alexander J.E."/>
            <person name="Rich S.A."/>
            <person name="Livny J."/>
            <person name="Vlamakis H."/>
            <person name="Clish C."/>
            <person name="Bullock K."/>
            <person name="Deik A."/>
            <person name="Scott J."/>
            <person name="Pierce K.A."/>
            <person name="Xavier R.J."/>
            <person name="Alm E.J."/>
        </authorList>
    </citation>
    <scope>NUCLEOTIDE SEQUENCE [LARGE SCALE GENOMIC DNA]</scope>
    <source>
        <strain evidence="11 13">BIOML-A2</strain>
    </source>
</reference>
<evidence type="ECO:0000256" key="3">
    <source>
        <dbReference type="ARBA" id="ARBA00022670"/>
    </source>
</evidence>
<keyword evidence="3" id="KW-0645">Protease</keyword>
<evidence type="ECO:0000256" key="6">
    <source>
        <dbReference type="PIRNR" id="PIRNR001123"/>
    </source>
</evidence>
<dbReference type="GO" id="GO:0006508">
    <property type="term" value="P:proteolysis"/>
    <property type="evidence" value="ECO:0007669"/>
    <property type="project" value="UniProtKB-KW"/>
</dbReference>
<evidence type="ECO:0000313" key="10">
    <source>
        <dbReference type="EMBL" id="MDB7931887.1"/>
    </source>
</evidence>
<dbReference type="EMBL" id="WKPR01000042">
    <property type="protein sequence ID" value="MSB22492.1"/>
    <property type="molecule type" value="Genomic_DNA"/>
</dbReference>
<dbReference type="InterPro" id="IPR051464">
    <property type="entry name" value="Peptidase_M42_aminopept"/>
</dbReference>